<feature type="compositionally biased region" description="Pro residues" evidence="5">
    <location>
        <begin position="1333"/>
        <end position="1343"/>
    </location>
</feature>
<feature type="compositionally biased region" description="Basic and acidic residues" evidence="5">
    <location>
        <begin position="708"/>
        <end position="728"/>
    </location>
</feature>
<feature type="compositionally biased region" description="Pro residues" evidence="5">
    <location>
        <begin position="957"/>
        <end position="967"/>
    </location>
</feature>
<evidence type="ECO:0000256" key="1">
    <source>
        <dbReference type="ARBA" id="ARBA00006468"/>
    </source>
</evidence>
<feature type="compositionally biased region" description="Pro residues" evidence="5">
    <location>
        <begin position="983"/>
        <end position="997"/>
    </location>
</feature>
<comment type="similarity">
    <text evidence="1">Belongs to the formin-like family. Class-II subfamily.</text>
</comment>
<keyword evidence="2" id="KW-0378">Hydrolase</keyword>
<feature type="compositionally biased region" description="Pro residues" evidence="5">
    <location>
        <begin position="1004"/>
        <end position="1013"/>
    </location>
</feature>
<feature type="compositionally biased region" description="Pro residues" evidence="5">
    <location>
        <begin position="1256"/>
        <end position="1265"/>
    </location>
</feature>
<dbReference type="InterPro" id="IPR035892">
    <property type="entry name" value="C2_domain_sf"/>
</dbReference>
<feature type="compositionally biased region" description="Pro residues" evidence="5">
    <location>
        <begin position="1239"/>
        <end position="1249"/>
    </location>
</feature>
<feature type="compositionally biased region" description="Basic and acidic residues" evidence="5">
    <location>
        <begin position="485"/>
        <end position="506"/>
    </location>
</feature>
<dbReference type="GeneID" id="101501499"/>
<feature type="compositionally biased region" description="Pro residues" evidence="5">
    <location>
        <begin position="1385"/>
        <end position="1402"/>
    </location>
</feature>
<protein>
    <recommendedName>
        <fullName evidence="3">Formin-like protein</fullName>
    </recommendedName>
</protein>
<dbReference type="KEGG" id="cam:101501499"/>
<feature type="coiled-coil region" evidence="4">
    <location>
        <begin position="1790"/>
        <end position="1822"/>
    </location>
</feature>
<gene>
    <name evidence="9" type="primary">LOC101501499</name>
</gene>
<feature type="compositionally biased region" description="Pro residues" evidence="5">
    <location>
        <begin position="1148"/>
        <end position="1157"/>
    </location>
</feature>
<dbReference type="SMART" id="SM01326">
    <property type="entry name" value="PTEN_C2"/>
    <property type="match status" value="1"/>
</dbReference>
<feature type="compositionally biased region" description="Pro residues" evidence="5">
    <location>
        <begin position="929"/>
        <end position="940"/>
    </location>
</feature>
<dbReference type="PROSITE" id="PS51182">
    <property type="entry name" value="C2_TENSIN"/>
    <property type="match status" value="1"/>
</dbReference>
<dbReference type="Gene3D" id="2.60.40.1110">
    <property type="match status" value="1"/>
</dbReference>
<dbReference type="SUPFAM" id="SSF101447">
    <property type="entry name" value="Formin homology 2 domain (FH2 domain)"/>
    <property type="match status" value="1"/>
</dbReference>
<feature type="compositionally biased region" description="Polar residues" evidence="5">
    <location>
        <begin position="733"/>
        <end position="775"/>
    </location>
</feature>
<dbReference type="PROSITE" id="PS51444">
    <property type="entry name" value="FH2"/>
    <property type="match status" value="1"/>
</dbReference>
<feature type="compositionally biased region" description="Polar residues" evidence="5">
    <location>
        <begin position="827"/>
        <end position="846"/>
    </location>
</feature>
<organism evidence="8 9">
    <name type="scientific">Cicer arietinum</name>
    <name type="common">Chickpea</name>
    <name type="synonym">Garbanzo</name>
    <dbReference type="NCBI Taxonomy" id="3827"/>
    <lineage>
        <taxon>Eukaryota</taxon>
        <taxon>Viridiplantae</taxon>
        <taxon>Streptophyta</taxon>
        <taxon>Embryophyta</taxon>
        <taxon>Tracheophyta</taxon>
        <taxon>Spermatophyta</taxon>
        <taxon>Magnoliopsida</taxon>
        <taxon>eudicotyledons</taxon>
        <taxon>Gunneridae</taxon>
        <taxon>Pentapetalae</taxon>
        <taxon>rosids</taxon>
        <taxon>fabids</taxon>
        <taxon>Fabales</taxon>
        <taxon>Fabaceae</taxon>
        <taxon>Papilionoideae</taxon>
        <taxon>50 kb inversion clade</taxon>
        <taxon>NPAAA clade</taxon>
        <taxon>Hologalegina</taxon>
        <taxon>IRL clade</taxon>
        <taxon>Cicereae</taxon>
        <taxon>Cicer</taxon>
    </lineage>
</organism>
<dbReference type="Gene3D" id="1.20.58.2220">
    <property type="entry name" value="Formin, FH2 domain"/>
    <property type="match status" value="1"/>
</dbReference>
<dbReference type="Pfam" id="PF02181">
    <property type="entry name" value="FH2"/>
    <property type="match status" value="1"/>
</dbReference>
<dbReference type="SUPFAM" id="SSF49562">
    <property type="entry name" value="C2 domain (Calcium/lipid-binding domain, CaLB)"/>
    <property type="match status" value="1"/>
</dbReference>
<sequence length="1838" mass="200911">MALFRKFFYKKPPDGLLEITERVYVFDYCFTTDVMDEDEYKVYIGGIIRQIGEHFPDASFMVFNMREGENQSHISNILCDYDMTVMDYPRQYEGCPLLTMEMIHHFLRSGENWLQLGHQNIVLMHCERGGWPVLAFMLASLLIYRKMYTGEQKTLDMIYKQAPRELLQLMSPLNPLPSQLRYLQYISRRNVGSEWPPLDRALTLDCVIIRQIPNMDGEGGCRPIFRIYGQDPFIPANRTPKVLFSTPKRSKLVRHYKQDDCELVKIDIHCHVQGDVVLECISLDSDLEREQMMFRVMFNTAFIRSNILMLNRDEIDMLWNAKDHFPKNFRVEVLFSDMDASSSVISIDMPNIEEKEGLPVEAFAKVKEIFSHVEWLDSKTDVASMLQQITASNILLERLDSGASASPTCLLNKSLSGRFKFDSKTLNETSNLKYSVHEELSESPLKSSEDAPMDKMIEPLKALSEEKINTPASLGLANQPSHSFDMSKDSDSTKKETESSKSKESLENGPEFPTFMAKVEQSIPLIEPSVDENSMERKTGSLESEEKNIESLEPKAVLENNTMFPASVVQEKQSILFNESSTGANSMKDIGLLGSKEKETESLDSETLLENDIGFKSESKTVPEVDIRSSTSACQENFSVSSFEDATMEKKKEPLDLMASPENNIKTPEMKIESLESKAPVENDGKFPISTDEPSMHENIMKQTMEQLESKEKDIKSLESKSVLENDTKCPPSMSQEEPSIPSIRTSTDTSSKKTMIGKSESTALSENDIKSPTSEVHKKQSSPLLEPSIDEKPIKKKIDPQELQVSLQLPTQSKIISPRMHQAIRSASVSYSNSLLGSPVGTSRYRSAPSALGITSVLQDHTPMDIKEVDHAESISPASDSKVPKSVEPSSTSIHTSSSSSLALLPSSPSKSSVDPPAAVEKTFKPLVPIPPPPPPSPPQQESNSMHDKNQISFAIPPPPPPPPRSFIPETSLFTVKDSLKGPPPSPPPPPPPPPQQTSSSSIPPPPLPPPRSVNNSAAISGPPPPPPPPPQQTSSSSIPPPPLPPPRSVNNSAAMSGPPPPPPPPPQQTSSSSIPPPPLPPPRSVNNSAAMSGPPPPPPPPPQQTSSSSIPPPPLPPPRSVNNSAAMSGPPPPPPPPPQQTSSSSIPPPPLPPPRSVNNSAAMSGPPPPPPPPPQQTSSSSIPPPPLPPPRSVNNSAAMSGPPPPPPPPPQQTSSSSIPPPPLPPPRSVNNSAAMSGPPPPPPPPPQQTSSSSIPPPPLPPPRSVNNSAAMSGPPPPPPPPPQQTSSSSIPPPPLPPPRNVNNSAAMSGPPPPPPPPRHFDTTSSGSTPTPLAPPPPPPPAFANQNSLSKSSANVPPVPPPPSPSANGLLNSGTAAPQSHNVPPIPGPPGTVPPPIPGPPSGAFGAKGRGMLRANSKTQTKRSNLKPYHWLKLTRAMQGSLWAETQKLDETCRAPEFDMSELERLFSAATPTSHEKGGKSNRRSGQKPDKVQLIELRRAYNCEIMLTKVKIPLPDLMGAVLALDDSVLYVDQVENLIKFCPTKEETDQLKAYTGDKENLGKCEQFFLELMKVPRVESKLRVFCFKMQFSSQVIELRRDLNIVNSASEEIRNSVKLKRIMQTILSLGNALNHGTARGSAVGFRLDSLLKLTDTRARNNKMTLMHYLCKVLAEKLPELLDFPKDLVNLEASTKVQLKYLAEEMQAISKGLEKVIQELSASENDGPVSETFCQILKEFLSDAEAEVRSLAQLYANVGRNADALALYFGEDPARCSFEQVVSTLLNFVRMFIRAHEENYKQIEYEKKKAVKEAAENEKLKLTARNESEHMMRTIKSGDIQ</sequence>
<feature type="domain" description="FH2" evidence="7">
    <location>
        <begin position="1417"/>
        <end position="1815"/>
    </location>
</feature>
<feature type="compositionally biased region" description="Basic and acidic residues" evidence="5">
    <location>
        <begin position="668"/>
        <end position="685"/>
    </location>
</feature>
<proteinExistence type="inferred from homology"/>
<dbReference type="STRING" id="3827.A0A3Q7X7I3"/>
<dbReference type="PANTHER" id="PTHR45733">
    <property type="entry name" value="FORMIN-J"/>
    <property type="match status" value="1"/>
</dbReference>
<evidence type="ECO:0000256" key="4">
    <source>
        <dbReference type="SAM" id="Coils"/>
    </source>
</evidence>
<reference evidence="9" key="2">
    <citation type="submission" date="2025-08" db="UniProtKB">
        <authorList>
            <consortium name="RefSeq"/>
        </authorList>
    </citation>
    <scope>IDENTIFICATION</scope>
    <source>
        <tissue evidence="9">Etiolated seedlings</tissue>
    </source>
</reference>
<evidence type="ECO:0000256" key="2">
    <source>
        <dbReference type="ARBA" id="ARBA00022912"/>
    </source>
</evidence>
<feature type="region of interest" description="Disordered" evidence="5">
    <location>
        <begin position="864"/>
        <end position="1411"/>
    </location>
</feature>
<dbReference type="SUPFAM" id="SSF52799">
    <property type="entry name" value="(Phosphotyrosine protein) phosphatases II"/>
    <property type="match status" value="1"/>
</dbReference>
<feature type="compositionally biased region" description="Pro residues" evidence="5">
    <location>
        <begin position="1059"/>
        <end position="1069"/>
    </location>
</feature>
<feature type="compositionally biased region" description="Polar residues" evidence="5">
    <location>
        <begin position="472"/>
        <end position="484"/>
    </location>
</feature>
<evidence type="ECO:0000259" key="7">
    <source>
        <dbReference type="PROSITE" id="PS51444"/>
    </source>
</evidence>
<feature type="compositionally biased region" description="Pro residues" evidence="5">
    <location>
        <begin position="1076"/>
        <end position="1085"/>
    </location>
</feature>
<dbReference type="InterPro" id="IPR042201">
    <property type="entry name" value="FH2_Formin_sf"/>
</dbReference>
<dbReference type="Gene3D" id="3.90.190.10">
    <property type="entry name" value="Protein tyrosine phosphatase superfamily"/>
    <property type="match status" value="1"/>
</dbReference>
<feature type="region of interest" description="Disordered" evidence="5">
    <location>
        <begin position="645"/>
        <end position="798"/>
    </location>
</feature>
<feature type="compositionally biased region" description="Pro residues" evidence="5">
    <location>
        <begin position="1095"/>
        <end position="1105"/>
    </location>
</feature>
<dbReference type="GO" id="GO:0004721">
    <property type="term" value="F:phosphoprotein phosphatase activity"/>
    <property type="evidence" value="ECO:0007669"/>
    <property type="project" value="UniProtKB-KW"/>
</dbReference>
<feature type="compositionally biased region" description="Pro residues" evidence="5">
    <location>
        <begin position="1220"/>
        <end position="1229"/>
    </location>
</feature>
<dbReference type="OrthoDB" id="1668162at2759"/>
<feature type="domain" description="C2 tensin-type" evidence="6">
    <location>
        <begin position="199"/>
        <end position="338"/>
    </location>
</feature>
<accession>A0A3Q7X7I3</accession>
<dbReference type="PaxDb" id="3827-XP_004498964.1"/>
<keyword evidence="4" id="KW-0175">Coiled coil</keyword>
<keyword evidence="2" id="KW-0904">Protein phosphatase</keyword>
<dbReference type="InterPro" id="IPR014020">
    <property type="entry name" value="Tensin_C2-dom"/>
</dbReference>
<evidence type="ECO:0000259" key="6">
    <source>
        <dbReference type="PROSITE" id="PS51182"/>
    </source>
</evidence>
<dbReference type="InterPro" id="IPR015425">
    <property type="entry name" value="FH2_Formin"/>
</dbReference>
<name>A0A3Q7X7I3_CICAR</name>
<evidence type="ECO:0000256" key="3">
    <source>
        <dbReference type="RuleBase" id="RU361260"/>
    </source>
</evidence>
<dbReference type="SMART" id="SM00498">
    <property type="entry name" value="FH2"/>
    <property type="match status" value="1"/>
</dbReference>
<feature type="compositionally biased region" description="Pro residues" evidence="5">
    <location>
        <begin position="1203"/>
        <end position="1213"/>
    </location>
</feature>
<feature type="region of interest" description="Disordered" evidence="5">
    <location>
        <begin position="1470"/>
        <end position="1490"/>
    </location>
</feature>
<evidence type="ECO:0000256" key="5">
    <source>
        <dbReference type="SAM" id="MobiDB-lite"/>
    </source>
</evidence>
<feature type="region of interest" description="Disordered" evidence="5">
    <location>
        <begin position="529"/>
        <end position="554"/>
    </location>
</feature>
<feature type="compositionally biased region" description="Pro residues" evidence="5">
    <location>
        <begin position="1131"/>
        <end position="1141"/>
    </location>
</feature>
<dbReference type="PANTHER" id="PTHR45733:SF8">
    <property type="entry name" value="FORMIN-J"/>
    <property type="match status" value="1"/>
</dbReference>
<feature type="compositionally biased region" description="Low complexity" evidence="5">
    <location>
        <begin position="887"/>
        <end position="921"/>
    </location>
</feature>
<feature type="compositionally biased region" description="Pro residues" evidence="5">
    <location>
        <begin position="1112"/>
        <end position="1121"/>
    </location>
</feature>
<keyword evidence="8" id="KW-1185">Reference proteome</keyword>
<feature type="compositionally biased region" description="Pro residues" evidence="5">
    <location>
        <begin position="1040"/>
        <end position="1049"/>
    </location>
</feature>
<feature type="compositionally biased region" description="Basic and acidic residues" evidence="5">
    <location>
        <begin position="534"/>
        <end position="553"/>
    </location>
</feature>
<feature type="compositionally biased region" description="Basic and acidic residues" evidence="5">
    <location>
        <begin position="864"/>
        <end position="874"/>
    </location>
</feature>
<reference evidence="8" key="1">
    <citation type="journal article" date="2013" name="Nat. Biotechnol.">
        <title>Draft genome sequence of chickpea (Cicer arietinum) provides a resource for trait improvement.</title>
        <authorList>
            <person name="Varshney R.K."/>
            <person name="Song C."/>
            <person name="Saxena R.K."/>
            <person name="Azam S."/>
            <person name="Yu S."/>
            <person name="Sharpe A.G."/>
            <person name="Cannon S."/>
            <person name="Baek J."/>
            <person name="Rosen B.D."/>
            <person name="Tar'an B."/>
            <person name="Millan T."/>
            <person name="Zhang X."/>
            <person name="Ramsay L.D."/>
            <person name="Iwata A."/>
            <person name="Wang Y."/>
            <person name="Nelson W."/>
            <person name="Farmer A.D."/>
            <person name="Gaur P.M."/>
            <person name="Soderlund C."/>
            <person name="Penmetsa R.V."/>
            <person name="Xu C."/>
            <person name="Bharti A.K."/>
            <person name="He W."/>
            <person name="Winter P."/>
            <person name="Zhao S."/>
            <person name="Hane J.K."/>
            <person name="Carrasquilla-Garcia N."/>
            <person name="Condie J.A."/>
            <person name="Upadhyaya H.D."/>
            <person name="Luo M.C."/>
            <person name="Thudi M."/>
            <person name="Gowda C.L."/>
            <person name="Singh N.P."/>
            <person name="Lichtenzveig J."/>
            <person name="Gali K.K."/>
            <person name="Rubio J."/>
            <person name="Nadarajan N."/>
            <person name="Dolezel J."/>
            <person name="Bansal K.C."/>
            <person name="Xu X."/>
            <person name="Edwards D."/>
            <person name="Zhang G."/>
            <person name="Kahl G."/>
            <person name="Gil J."/>
            <person name="Singh K.B."/>
            <person name="Datta S.K."/>
            <person name="Jackson S.A."/>
            <person name="Wang J."/>
            <person name="Cook D.R."/>
        </authorList>
    </citation>
    <scope>NUCLEOTIDE SEQUENCE [LARGE SCALE GENOMIC DNA]</scope>
    <source>
        <strain evidence="8">cv. CDC Frontier</strain>
    </source>
</reference>
<feature type="region of interest" description="Disordered" evidence="5">
    <location>
        <begin position="827"/>
        <end position="847"/>
    </location>
</feature>
<dbReference type="InterPro" id="IPR029021">
    <property type="entry name" value="Prot-tyrosine_phosphatase-like"/>
</dbReference>
<feature type="region of interest" description="Disordered" evidence="5">
    <location>
        <begin position="472"/>
        <end position="513"/>
    </location>
</feature>
<feature type="compositionally biased region" description="Pro residues" evidence="5">
    <location>
        <begin position="1184"/>
        <end position="1193"/>
    </location>
</feature>
<feature type="compositionally biased region" description="Polar residues" evidence="5">
    <location>
        <begin position="1370"/>
        <end position="1383"/>
    </location>
</feature>
<dbReference type="Pfam" id="PF10409">
    <property type="entry name" value="PTEN_C2"/>
    <property type="match status" value="1"/>
</dbReference>
<feature type="compositionally biased region" description="Pro residues" evidence="5">
    <location>
        <begin position="1167"/>
        <end position="1177"/>
    </location>
</feature>
<dbReference type="RefSeq" id="XP_027189614.1">
    <property type="nucleotide sequence ID" value="XM_027333813.1"/>
</dbReference>
<evidence type="ECO:0000313" key="8">
    <source>
        <dbReference type="Proteomes" id="UP000087171"/>
    </source>
</evidence>
<dbReference type="Proteomes" id="UP000087171">
    <property type="component" value="Chromosome Ca4"/>
</dbReference>
<feature type="compositionally biased region" description="Pro residues" evidence="5">
    <location>
        <begin position="1023"/>
        <end position="1033"/>
    </location>
</feature>
<evidence type="ECO:0000313" key="9">
    <source>
        <dbReference type="RefSeq" id="XP_027189614.1"/>
    </source>
</evidence>
<feature type="compositionally biased region" description="Pro residues" evidence="5">
    <location>
        <begin position="1275"/>
        <end position="1285"/>
    </location>
</feature>
<dbReference type="InterPro" id="IPR051144">
    <property type="entry name" value="Formin_homology_domain"/>
</dbReference>
<feature type="compositionally biased region" description="Pro residues" evidence="5">
    <location>
        <begin position="1292"/>
        <end position="1301"/>
    </location>
</feature>